<feature type="region of interest" description="Disordered" evidence="1">
    <location>
        <begin position="160"/>
        <end position="211"/>
    </location>
</feature>
<keyword evidence="2" id="KW-1133">Transmembrane helix</keyword>
<keyword evidence="3" id="KW-0732">Signal</keyword>
<feature type="compositionally biased region" description="Basic and acidic residues" evidence="1">
    <location>
        <begin position="160"/>
        <end position="169"/>
    </location>
</feature>
<dbReference type="InterPro" id="IPR038507">
    <property type="entry name" value="YcnI-like_sf"/>
</dbReference>
<protein>
    <submittedName>
        <fullName evidence="5">Uncharacterized protein YcnI</fullName>
    </submittedName>
</protein>
<gene>
    <name evidence="5" type="ORF">HNP84_001803</name>
</gene>
<evidence type="ECO:0000256" key="2">
    <source>
        <dbReference type="SAM" id="Phobius"/>
    </source>
</evidence>
<feature type="chain" id="PRO_5032899663" evidence="3">
    <location>
        <begin position="31"/>
        <end position="246"/>
    </location>
</feature>
<dbReference type="RefSeq" id="WP_185048876.1">
    <property type="nucleotide sequence ID" value="NZ_BAABIX010000027.1"/>
</dbReference>
<dbReference type="EMBL" id="JACHGN010000003">
    <property type="protein sequence ID" value="MBB5132090.1"/>
    <property type="molecule type" value="Genomic_DNA"/>
</dbReference>
<feature type="transmembrane region" description="Helical" evidence="2">
    <location>
        <begin position="221"/>
        <end position="241"/>
    </location>
</feature>
<name>A0A840P3P1_9ACTN</name>
<evidence type="ECO:0000256" key="1">
    <source>
        <dbReference type="SAM" id="MobiDB-lite"/>
    </source>
</evidence>
<comment type="caution">
    <text evidence="5">The sequence shown here is derived from an EMBL/GenBank/DDBJ whole genome shotgun (WGS) entry which is preliminary data.</text>
</comment>
<feature type="compositionally biased region" description="Low complexity" evidence="1">
    <location>
        <begin position="187"/>
        <end position="209"/>
    </location>
</feature>
<keyword evidence="2" id="KW-0472">Membrane</keyword>
<dbReference type="InterPro" id="IPR012533">
    <property type="entry name" value="YcnI-copper_dom"/>
</dbReference>
<dbReference type="AlphaFoldDB" id="A0A840P3P1"/>
<evidence type="ECO:0000256" key="3">
    <source>
        <dbReference type="SAM" id="SignalP"/>
    </source>
</evidence>
<evidence type="ECO:0000259" key="4">
    <source>
        <dbReference type="Pfam" id="PF07987"/>
    </source>
</evidence>
<proteinExistence type="predicted"/>
<dbReference type="Proteomes" id="UP000578449">
    <property type="component" value="Unassembled WGS sequence"/>
</dbReference>
<sequence>MSFTAVRRRALAVAAGAAALTLGLALPALAHVTVNPGTAEQGGFTKVAFRVPNERDDASTTKLEVELPKDHPLAFVSVRPVEGWKVEVTESKIEPPVKTDEGEIDEAVTKITWSGGKIEPGQFQEFEVSMGFMPKDTDQLIFPATQTYSSGEVVKWADEPRADGTEPERPAPVLKLVPASGDGGHGAPASPTPASAASGGGPSVAPVAAEQAAGSDTTARVLGAAGLVAGLAGAVIGFLGLRRARG</sequence>
<keyword evidence="6" id="KW-1185">Reference proteome</keyword>
<organism evidence="5 6">
    <name type="scientific">Thermocatellispora tengchongensis</name>
    <dbReference type="NCBI Taxonomy" id="1073253"/>
    <lineage>
        <taxon>Bacteria</taxon>
        <taxon>Bacillati</taxon>
        <taxon>Actinomycetota</taxon>
        <taxon>Actinomycetes</taxon>
        <taxon>Streptosporangiales</taxon>
        <taxon>Streptosporangiaceae</taxon>
        <taxon>Thermocatellispora</taxon>
    </lineage>
</organism>
<evidence type="ECO:0000313" key="5">
    <source>
        <dbReference type="EMBL" id="MBB5132090.1"/>
    </source>
</evidence>
<dbReference type="PROSITE" id="PS51318">
    <property type="entry name" value="TAT"/>
    <property type="match status" value="1"/>
</dbReference>
<accession>A0A840P3P1</accession>
<reference evidence="5 6" key="1">
    <citation type="submission" date="2020-08" db="EMBL/GenBank/DDBJ databases">
        <title>Genomic Encyclopedia of Type Strains, Phase IV (KMG-IV): sequencing the most valuable type-strain genomes for metagenomic binning, comparative biology and taxonomic classification.</title>
        <authorList>
            <person name="Goeker M."/>
        </authorList>
    </citation>
    <scope>NUCLEOTIDE SEQUENCE [LARGE SCALE GENOMIC DNA]</scope>
    <source>
        <strain evidence="5 6">DSM 45615</strain>
    </source>
</reference>
<dbReference type="InterPro" id="IPR006311">
    <property type="entry name" value="TAT_signal"/>
</dbReference>
<feature type="domain" description="YncI copper-binding" evidence="4">
    <location>
        <begin position="31"/>
        <end position="176"/>
    </location>
</feature>
<dbReference type="Gene3D" id="2.60.40.2230">
    <property type="entry name" value="Uncharacterised protein YcnI-like PF07987, DUF1775"/>
    <property type="match status" value="1"/>
</dbReference>
<keyword evidence="2" id="KW-0812">Transmembrane</keyword>
<dbReference type="Pfam" id="PF07987">
    <property type="entry name" value="DUF1775"/>
    <property type="match status" value="1"/>
</dbReference>
<feature type="signal peptide" evidence="3">
    <location>
        <begin position="1"/>
        <end position="30"/>
    </location>
</feature>
<evidence type="ECO:0000313" key="6">
    <source>
        <dbReference type="Proteomes" id="UP000578449"/>
    </source>
</evidence>
<dbReference type="CDD" id="cd08545">
    <property type="entry name" value="YcnI_like"/>
    <property type="match status" value="1"/>
</dbReference>